<dbReference type="Proteomes" id="UP001235760">
    <property type="component" value="Unassembled WGS sequence"/>
</dbReference>
<sequence>MFTEDFRAVLADFGTAGTLDGVAVTGIFDRPHAVAPFDGFGVASTRPTYTLPSVQTPAQPVGLALVLPDSGTWRVAECRLDEVVSEGGMTVLELERP</sequence>
<name>A0ABT9G1I4_LEPDI</name>
<dbReference type="RefSeq" id="WP_305748907.1">
    <property type="nucleotide sequence ID" value="NZ_JAUZEE010000003.1"/>
</dbReference>
<comment type="caution">
    <text evidence="1">The sequence shown here is derived from an EMBL/GenBank/DDBJ whole genome shotgun (WGS) entry which is preliminary data.</text>
</comment>
<evidence type="ECO:0000313" key="1">
    <source>
        <dbReference type="EMBL" id="MDP4300346.1"/>
    </source>
</evidence>
<dbReference type="Pfam" id="PF05354">
    <property type="entry name" value="Phage_attach"/>
    <property type="match status" value="1"/>
</dbReference>
<proteinExistence type="predicted"/>
<gene>
    <name evidence="1" type="ORF">Q8X39_06825</name>
</gene>
<organism evidence="1 2">
    <name type="scientific">Leptothrix discophora</name>
    <dbReference type="NCBI Taxonomy" id="89"/>
    <lineage>
        <taxon>Bacteria</taxon>
        <taxon>Pseudomonadati</taxon>
        <taxon>Pseudomonadota</taxon>
        <taxon>Betaproteobacteria</taxon>
        <taxon>Burkholderiales</taxon>
        <taxon>Sphaerotilaceae</taxon>
        <taxon>Leptothrix</taxon>
    </lineage>
</organism>
<accession>A0ABT9G1I4</accession>
<reference evidence="1 2" key="1">
    <citation type="submission" date="2023-08" db="EMBL/GenBank/DDBJ databases">
        <authorList>
            <person name="Roldan D.M."/>
            <person name="Menes R.J."/>
        </authorList>
    </citation>
    <scope>NUCLEOTIDE SEQUENCE [LARGE SCALE GENOMIC DNA]</scope>
    <source>
        <strain evidence="1 2">CCM 2812</strain>
    </source>
</reference>
<dbReference type="EMBL" id="JAUZEE010000003">
    <property type="protein sequence ID" value="MDP4300346.1"/>
    <property type="molecule type" value="Genomic_DNA"/>
</dbReference>
<dbReference type="InterPro" id="IPR008018">
    <property type="entry name" value="Phage_tail_attach_FII"/>
</dbReference>
<keyword evidence="2" id="KW-1185">Reference proteome</keyword>
<evidence type="ECO:0000313" key="2">
    <source>
        <dbReference type="Proteomes" id="UP001235760"/>
    </source>
</evidence>
<protein>
    <submittedName>
        <fullName evidence="1">Uncharacterized protein</fullName>
    </submittedName>
</protein>